<dbReference type="Gene3D" id="3.40.50.450">
    <property type="match status" value="1"/>
</dbReference>
<dbReference type="InterPro" id="IPR041164">
    <property type="entry name" value="LDcluster4"/>
</dbReference>
<protein>
    <recommendedName>
        <fullName evidence="3">TIGR00725 family protein</fullName>
    </recommendedName>
</protein>
<dbReference type="Pfam" id="PF18306">
    <property type="entry name" value="LDcluster4"/>
    <property type="match status" value="1"/>
</dbReference>
<evidence type="ECO:0008006" key="3">
    <source>
        <dbReference type="Google" id="ProtNLM"/>
    </source>
</evidence>
<dbReference type="NCBIfam" id="TIGR00725">
    <property type="entry name" value="TIGR00725 family protein"/>
    <property type="match status" value="1"/>
</dbReference>
<proteinExistence type="predicted"/>
<keyword evidence="2" id="KW-1185">Reference proteome</keyword>
<organism evidence="1 2">
    <name type="scientific">Pontiella sulfatireligans</name>
    <dbReference type="NCBI Taxonomy" id="2750658"/>
    <lineage>
        <taxon>Bacteria</taxon>
        <taxon>Pseudomonadati</taxon>
        <taxon>Kiritimatiellota</taxon>
        <taxon>Kiritimatiellia</taxon>
        <taxon>Kiritimatiellales</taxon>
        <taxon>Pontiellaceae</taxon>
        <taxon>Pontiella</taxon>
    </lineage>
</organism>
<dbReference type="Proteomes" id="UP000346198">
    <property type="component" value="Unassembled WGS sequence"/>
</dbReference>
<reference evidence="1 2" key="1">
    <citation type="submission" date="2019-04" db="EMBL/GenBank/DDBJ databases">
        <authorList>
            <person name="Van Vliet M D."/>
        </authorList>
    </citation>
    <scope>NUCLEOTIDE SEQUENCE [LARGE SCALE GENOMIC DNA]</scope>
    <source>
        <strain evidence="1 2">F21</strain>
    </source>
</reference>
<dbReference type="EMBL" id="CAAHFH010000001">
    <property type="protein sequence ID" value="VGO19271.1"/>
    <property type="molecule type" value="Genomic_DNA"/>
</dbReference>
<dbReference type="PANTHER" id="PTHR43393:SF3">
    <property type="entry name" value="LYSINE DECARBOXYLASE-LIKE PROTEIN"/>
    <property type="match status" value="1"/>
</dbReference>
<dbReference type="AlphaFoldDB" id="A0A6C2UIM3"/>
<dbReference type="PANTHER" id="PTHR43393">
    <property type="entry name" value="CYTOKININ RIBOSIDE 5'-MONOPHOSPHATE PHOSPHORIBOHYDROLASE"/>
    <property type="match status" value="1"/>
</dbReference>
<dbReference type="SUPFAM" id="SSF102405">
    <property type="entry name" value="MCP/YpsA-like"/>
    <property type="match status" value="1"/>
</dbReference>
<dbReference type="InterPro" id="IPR005268">
    <property type="entry name" value="CHP00725"/>
</dbReference>
<sequence>MKTHIGVLGPNTTTGEQYQLGCEVGRCIAEANAILFCGGLGGMMRAAAEGAKSAGGQTVGILPGTDKTAANEFIDIAIPTDLGAYRNALLVRSCDVVIAVHGAYGTLSELAFALRLKVPIVGLHTWEVHRDGKADPGIHLAHTAKEAVALAIKLAGKK</sequence>
<dbReference type="InterPro" id="IPR052341">
    <property type="entry name" value="LOG_family_nucleotidases"/>
</dbReference>
<gene>
    <name evidence="1" type="ORF">SCARR_01329</name>
</gene>
<dbReference type="GO" id="GO:0005829">
    <property type="term" value="C:cytosol"/>
    <property type="evidence" value="ECO:0007669"/>
    <property type="project" value="TreeGrafter"/>
</dbReference>
<accession>A0A6C2UIM3</accession>
<evidence type="ECO:0000313" key="2">
    <source>
        <dbReference type="Proteomes" id="UP000346198"/>
    </source>
</evidence>
<name>A0A6C2UIM3_9BACT</name>
<evidence type="ECO:0000313" key="1">
    <source>
        <dbReference type="EMBL" id="VGO19271.1"/>
    </source>
</evidence>
<dbReference type="RefSeq" id="WP_136060686.1">
    <property type="nucleotide sequence ID" value="NZ_CAAHFH010000001.1"/>
</dbReference>